<keyword evidence="8" id="KW-1185">Reference proteome</keyword>
<evidence type="ECO:0000313" key="8">
    <source>
        <dbReference type="Proteomes" id="UP001056384"/>
    </source>
</evidence>
<evidence type="ECO:0000256" key="2">
    <source>
        <dbReference type="ARBA" id="ARBA00022833"/>
    </source>
</evidence>
<dbReference type="InterPro" id="IPR052360">
    <property type="entry name" value="Transcr_Regulatory_Proteins"/>
</dbReference>
<protein>
    <submittedName>
        <fullName evidence="7">Uncharacterized protein</fullName>
    </submittedName>
</protein>
<dbReference type="GO" id="GO:0003677">
    <property type="term" value="F:DNA binding"/>
    <property type="evidence" value="ECO:0007669"/>
    <property type="project" value="UniProtKB-KW"/>
</dbReference>
<dbReference type="PANTHER" id="PTHR36206:SF12">
    <property type="entry name" value="ASPERCRYPTIN BIOSYNTHESIS CLUSTER-SPECIFIC TRANSCRIPTION REGULATOR ATNN-RELATED"/>
    <property type="match status" value="1"/>
</dbReference>
<evidence type="ECO:0000256" key="1">
    <source>
        <dbReference type="ARBA" id="ARBA00022723"/>
    </source>
</evidence>
<dbReference type="EMBL" id="CP099421">
    <property type="protein sequence ID" value="USW52430.1"/>
    <property type="molecule type" value="Genomic_DNA"/>
</dbReference>
<evidence type="ECO:0000256" key="3">
    <source>
        <dbReference type="ARBA" id="ARBA00023015"/>
    </source>
</evidence>
<keyword evidence="3" id="KW-0805">Transcription regulation</keyword>
<keyword evidence="5" id="KW-0804">Transcription</keyword>
<evidence type="ECO:0000256" key="5">
    <source>
        <dbReference type="ARBA" id="ARBA00023163"/>
    </source>
</evidence>
<evidence type="ECO:0000256" key="4">
    <source>
        <dbReference type="ARBA" id="ARBA00023125"/>
    </source>
</evidence>
<dbReference type="OrthoDB" id="3598904at2759"/>
<proteinExistence type="predicted"/>
<keyword evidence="6" id="KW-0539">Nucleus</keyword>
<keyword evidence="1" id="KW-0479">Metal-binding</keyword>
<keyword evidence="2" id="KW-0862">Zinc</keyword>
<dbReference type="AlphaFoldDB" id="A0A9Q9ANY0"/>
<dbReference type="Proteomes" id="UP001056384">
    <property type="component" value="Chromosome 4"/>
</dbReference>
<evidence type="ECO:0000256" key="6">
    <source>
        <dbReference type="ARBA" id="ARBA00023242"/>
    </source>
</evidence>
<accession>A0A9Q9ANY0</accession>
<organism evidence="7 8">
    <name type="scientific">Septoria linicola</name>
    <dbReference type="NCBI Taxonomy" id="215465"/>
    <lineage>
        <taxon>Eukaryota</taxon>
        <taxon>Fungi</taxon>
        <taxon>Dikarya</taxon>
        <taxon>Ascomycota</taxon>
        <taxon>Pezizomycotina</taxon>
        <taxon>Dothideomycetes</taxon>
        <taxon>Dothideomycetidae</taxon>
        <taxon>Mycosphaerellales</taxon>
        <taxon>Mycosphaerellaceae</taxon>
        <taxon>Septoria</taxon>
    </lineage>
</organism>
<sequence>MIDIEGEEKRVVRMQTRPRSNLDILLQTFIRLDGDLTIIGDEEPYLFPVCQETIPSAFYSLEEAMVHLDTIATAAHGICRNIVIMADKMITCDRPELEAMDADMRNCLACAYSRMIPIDEEQEARLEKIKTDMNAWMPALAFLPVTQAQESAQLLTQIHFFYTWFTVLSWRDENEMLVDRFDGQFDHILTLAERYVKIHGSFLSPDGTDSRSASSALTRQAFTVGTDLVTCINMIGFKSRNGKVRRRCVRLLQTINLAGVFDGHYLAAFTQTVIDLEERKARAINGLPPDVDLLCHQVPEEARLVEIELSPISHMVEEKSFYKKDSGRLIYVYFKDLDTRELDVSQEIFSVQRPMSAAKGATCPHWCGEWDDAFADFGEKFPTT</sequence>
<keyword evidence="4" id="KW-0238">DNA-binding</keyword>
<dbReference type="PANTHER" id="PTHR36206">
    <property type="entry name" value="ASPERCRYPTIN BIOSYNTHESIS CLUSTER-SPECIFIC TRANSCRIPTION REGULATOR ATNN-RELATED"/>
    <property type="match status" value="1"/>
</dbReference>
<reference evidence="7" key="1">
    <citation type="submission" date="2022-06" db="EMBL/GenBank/DDBJ databases">
        <title>Complete genome sequences of two strains of the flax pathogen Septoria linicola.</title>
        <authorList>
            <person name="Lapalu N."/>
            <person name="Simon A."/>
            <person name="Demenou B."/>
            <person name="Paumier D."/>
            <person name="Guillot M.-P."/>
            <person name="Gout L."/>
            <person name="Valade R."/>
        </authorList>
    </citation>
    <scope>NUCLEOTIDE SEQUENCE</scope>
    <source>
        <strain evidence="7">SE15195</strain>
    </source>
</reference>
<name>A0A9Q9ANY0_9PEZI</name>
<gene>
    <name evidence="7" type="ORF">Slin15195_G057490</name>
</gene>
<dbReference type="GO" id="GO:0046872">
    <property type="term" value="F:metal ion binding"/>
    <property type="evidence" value="ECO:0007669"/>
    <property type="project" value="UniProtKB-KW"/>
</dbReference>
<evidence type="ECO:0000313" key="7">
    <source>
        <dbReference type="EMBL" id="USW52430.1"/>
    </source>
</evidence>